<keyword evidence="5 8" id="KW-0812">Transmembrane</keyword>
<dbReference type="EMBL" id="JAQIOY010000002">
    <property type="protein sequence ID" value="MDA7424765.1"/>
    <property type="molecule type" value="Genomic_DNA"/>
</dbReference>
<dbReference type="RefSeq" id="WP_271432108.1">
    <property type="nucleotide sequence ID" value="NZ_JAQIOY010000002.1"/>
</dbReference>
<keyword evidence="7 8" id="KW-0472">Membrane</keyword>
<comment type="subcellular location">
    <subcellularLocation>
        <location evidence="1">Cell membrane</location>
        <topology evidence="1">Multi-pass membrane protein</topology>
    </subcellularLocation>
</comment>
<evidence type="ECO:0000256" key="7">
    <source>
        <dbReference type="ARBA" id="ARBA00023136"/>
    </source>
</evidence>
<evidence type="ECO:0000259" key="9">
    <source>
        <dbReference type="Pfam" id="PF00892"/>
    </source>
</evidence>
<protein>
    <submittedName>
        <fullName evidence="10">EamA family transporter RarD</fullName>
    </submittedName>
</protein>
<dbReference type="Pfam" id="PF00892">
    <property type="entry name" value="EamA"/>
    <property type="match status" value="1"/>
</dbReference>
<feature type="transmembrane region" description="Helical" evidence="8">
    <location>
        <begin position="211"/>
        <end position="231"/>
    </location>
</feature>
<feature type="transmembrane region" description="Helical" evidence="8">
    <location>
        <begin position="7"/>
        <end position="25"/>
    </location>
</feature>
<dbReference type="InterPro" id="IPR004626">
    <property type="entry name" value="RarD"/>
</dbReference>
<reference evidence="10 11" key="1">
    <citation type="submission" date="2023-01" db="EMBL/GenBank/DDBJ databases">
        <title>Thalassococcus onchidii sp. nov., isolated from a marine invertebrate from the South China Sea.</title>
        <authorList>
            <person name="Xu S."/>
            <person name="Liu Z."/>
            <person name="Xu Y."/>
        </authorList>
    </citation>
    <scope>NUCLEOTIDE SEQUENCE [LARGE SCALE GENOMIC DNA]</scope>
    <source>
        <strain evidence="10 11">KCTC 32084</strain>
    </source>
</reference>
<evidence type="ECO:0000313" key="10">
    <source>
        <dbReference type="EMBL" id="MDA7424765.1"/>
    </source>
</evidence>
<feature type="transmembrane region" description="Helical" evidence="8">
    <location>
        <begin position="37"/>
        <end position="58"/>
    </location>
</feature>
<feature type="transmembrane region" description="Helical" evidence="8">
    <location>
        <begin position="149"/>
        <end position="165"/>
    </location>
</feature>
<keyword evidence="6 8" id="KW-1133">Transmembrane helix</keyword>
<comment type="similarity">
    <text evidence="2">Belongs to the EamA transporter family.</text>
</comment>
<evidence type="ECO:0000256" key="4">
    <source>
        <dbReference type="ARBA" id="ARBA00022475"/>
    </source>
</evidence>
<dbReference type="InterPro" id="IPR037185">
    <property type="entry name" value="EmrE-like"/>
</dbReference>
<sequence length="308" mass="33171">MDQARSGVVALCAACVIWGLSPLYYKLLIHVPPPELLAHRTLWSAIIFLALLAAQGRVKALGMALGSVRALWITLVSAIMISINWGLFILSVQIDRVTETALGYYIFPLVAVLLGVIVLRETLSRAQWLAVALACVAVCVLTVGQGVAPWISLILAFTFGLYGLIKKQMAAGPVVSVTAEVLVLMPFALGWLMWLHLGRDVPSPGVFGQDIATSALLVFSGFITAFPLVLFSRGAQQVRLATVGLVQFINPTLQFLCAVLVFSEPFGIVHAVTFALIWVALALYSANALAQDKARRRIAMTSSQDTPV</sequence>
<name>A0ABT4XS61_9RHOB</name>
<evidence type="ECO:0000256" key="8">
    <source>
        <dbReference type="SAM" id="Phobius"/>
    </source>
</evidence>
<dbReference type="PANTHER" id="PTHR22911">
    <property type="entry name" value="ACYL-MALONYL CONDENSING ENZYME-RELATED"/>
    <property type="match status" value="1"/>
</dbReference>
<feature type="transmembrane region" description="Helical" evidence="8">
    <location>
        <begin position="268"/>
        <end position="290"/>
    </location>
</feature>
<organism evidence="10 11">
    <name type="scientific">Thalassococcus lentus</name>
    <dbReference type="NCBI Taxonomy" id="1210524"/>
    <lineage>
        <taxon>Bacteria</taxon>
        <taxon>Pseudomonadati</taxon>
        <taxon>Pseudomonadota</taxon>
        <taxon>Alphaproteobacteria</taxon>
        <taxon>Rhodobacterales</taxon>
        <taxon>Roseobacteraceae</taxon>
        <taxon>Thalassococcus</taxon>
    </lineage>
</organism>
<accession>A0ABT4XS61</accession>
<feature type="transmembrane region" description="Helical" evidence="8">
    <location>
        <begin position="126"/>
        <end position="143"/>
    </location>
</feature>
<evidence type="ECO:0000256" key="5">
    <source>
        <dbReference type="ARBA" id="ARBA00022692"/>
    </source>
</evidence>
<dbReference type="NCBIfam" id="TIGR00688">
    <property type="entry name" value="rarD"/>
    <property type="match status" value="1"/>
</dbReference>
<feature type="domain" description="EamA" evidence="9">
    <location>
        <begin position="6"/>
        <end position="142"/>
    </location>
</feature>
<feature type="transmembrane region" description="Helical" evidence="8">
    <location>
        <begin position="243"/>
        <end position="262"/>
    </location>
</feature>
<feature type="transmembrane region" description="Helical" evidence="8">
    <location>
        <begin position="102"/>
        <end position="119"/>
    </location>
</feature>
<keyword evidence="11" id="KW-1185">Reference proteome</keyword>
<comment type="caution">
    <text evidence="10">The sequence shown here is derived from an EMBL/GenBank/DDBJ whole genome shotgun (WGS) entry which is preliminary data.</text>
</comment>
<feature type="transmembrane region" description="Helical" evidence="8">
    <location>
        <begin position="177"/>
        <end position="196"/>
    </location>
</feature>
<keyword evidence="3" id="KW-0813">Transport</keyword>
<dbReference type="SUPFAM" id="SSF103481">
    <property type="entry name" value="Multidrug resistance efflux transporter EmrE"/>
    <property type="match status" value="2"/>
</dbReference>
<dbReference type="PANTHER" id="PTHR22911:SF137">
    <property type="entry name" value="SOLUTE CARRIER FAMILY 35 MEMBER G2-RELATED"/>
    <property type="match status" value="1"/>
</dbReference>
<evidence type="ECO:0000256" key="6">
    <source>
        <dbReference type="ARBA" id="ARBA00022989"/>
    </source>
</evidence>
<evidence type="ECO:0000256" key="2">
    <source>
        <dbReference type="ARBA" id="ARBA00007362"/>
    </source>
</evidence>
<dbReference type="InterPro" id="IPR000620">
    <property type="entry name" value="EamA_dom"/>
</dbReference>
<evidence type="ECO:0000256" key="3">
    <source>
        <dbReference type="ARBA" id="ARBA00022448"/>
    </source>
</evidence>
<keyword evidence="4" id="KW-1003">Cell membrane</keyword>
<dbReference type="Proteomes" id="UP001210720">
    <property type="component" value="Unassembled WGS sequence"/>
</dbReference>
<feature type="transmembrane region" description="Helical" evidence="8">
    <location>
        <begin position="70"/>
        <end position="90"/>
    </location>
</feature>
<evidence type="ECO:0000256" key="1">
    <source>
        <dbReference type="ARBA" id="ARBA00004651"/>
    </source>
</evidence>
<gene>
    <name evidence="10" type="primary">rarD</name>
    <name evidence="10" type="ORF">PFY00_08520</name>
</gene>
<proteinExistence type="inferred from homology"/>
<evidence type="ECO:0000313" key="11">
    <source>
        <dbReference type="Proteomes" id="UP001210720"/>
    </source>
</evidence>